<comment type="caution">
    <text evidence="3">The sequence shown here is derived from an EMBL/GenBank/DDBJ whole genome shotgun (WGS) entry which is preliminary data.</text>
</comment>
<gene>
    <name evidence="3" type="ORF">Plil01_000702500</name>
</gene>
<feature type="coiled-coil region" evidence="1">
    <location>
        <begin position="85"/>
        <end position="112"/>
    </location>
</feature>
<dbReference type="OrthoDB" id="112251at2759"/>
<name>A0A9W6TSY0_9STRA</name>
<feature type="compositionally biased region" description="Basic and acidic residues" evidence="2">
    <location>
        <begin position="20"/>
        <end position="35"/>
    </location>
</feature>
<evidence type="ECO:0000313" key="3">
    <source>
        <dbReference type="EMBL" id="GMF18678.1"/>
    </source>
</evidence>
<dbReference type="EMBL" id="BSXW01000324">
    <property type="protein sequence ID" value="GMF18678.1"/>
    <property type="molecule type" value="Genomic_DNA"/>
</dbReference>
<evidence type="ECO:0000256" key="2">
    <source>
        <dbReference type="SAM" id="MobiDB-lite"/>
    </source>
</evidence>
<evidence type="ECO:0000313" key="4">
    <source>
        <dbReference type="Proteomes" id="UP001165083"/>
    </source>
</evidence>
<keyword evidence="1" id="KW-0175">Coiled coil</keyword>
<feature type="region of interest" description="Disordered" evidence="2">
    <location>
        <begin position="14"/>
        <end position="35"/>
    </location>
</feature>
<reference evidence="3" key="1">
    <citation type="submission" date="2023-04" db="EMBL/GenBank/DDBJ databases">
        <title>Phytophthora lilii NBRC 32176.</title>
        <authorList>
            <person name="Ichikawa N."/>
            <person name="Sato H."/>
            <person name="Tonouchi N."/>
        </authorList>
    </citation>
    <scope>NUCLEOTIDE SEQUENCE</scope>
    <source>
        <strain evidence="3">NBRC 32176</strain>
    </source>
</reference>
<dbReference type="AlphaFoldDB" id="A0A9W6TSY0"/>
<dbReference type="Proteomes" id="UP001165083">
    <property type="component" value="Unassembled WGS sequence"/>
</dbReference>
<organism evidence="3 4">
    <name type="scientific">Phytophthora lilii</name>
    <dbReference type="NCBI Taxonomy" id="2077276"/>
    <lineage>
        <taxon>Eukaryota</taxon>
        <taxon>Sar</taxon>
        <taxon>Stramenopiles</taxon>
        <taxon>Oomycota</taxon>
        <taxon>Peronosporomycetes</taxon>
        <taxon>Peronosporales</taxon>
        <taxon>Peronosporaceae</taxon>
        <taxon>Phytophthora</taxon>
    </lineage>
</organism>
<evidence type="ECO:0000256" key="1">
    <source>
        <dbReference type="SAM" id="Coils"/>
    </source>
</evidence>
<proteinExistence type="predicted"/>
<protein>
    <submittedName>
        <fullName evidence="3">Unnamed protein product</fullName>
    </submittedName>
</protein>
<accession>A0A9W6TSY0</accession>
<sequence length="223" mass="25290">MAFENNAMRISELLCSSPRSQEEEKASLPSHDERDLSLQVQTPVCTFTTSMTPKFVPDKERKRPYRMSAAQRQHRQECEAFKSRVYNLTLDINELRQQIQRHLNRLLLNNQRFEGDVLNMAWRLLDGLRGGAFGLTPSSRSMFSSRTHVCQRDAAASGAVHQYVMQRGRPTFSRPTFGIKSIRVVALVDRLTPGDKAREIRYVCGSDASCVVEVLANVTGQIT</sequence>
<keyword evidence="4" id="KW-1185">Reference proteome</keyword>